<proteinExistence type="predicted"/>
<dbReference type="RefSeq" id="XP_003147878.1">
    <property type="nucleotide sequence ID" value="XM_003147830.1"/>
</dbReference>
<dbReference type="EMBL" id="JH712435">
    <property type="protein sequence ID" value="EFO16191.1"/>
    <property type="molecule type" value="Genomic_DNA"/>
</dbReference>
<protein>
    <submittedName>
        <fullName evidence="2">Uncharacterized protein</fullName>
    </submittedName>
</protein>
<gene>
    <name evidence="2" type="ORF">LOAG_12317</name>
</gene>
<dbReference type="CTD" id="9949778"/>
<evidence type="ECO:0000256" key="1">
    <source>
        <dbReference type="SAM" id="Phobius"/>
    </source>
</evidence>
<keyword evidence="1" id="KW-0472">Membrane</keyword>
<keyword evidence="1" id="KW-0812">Transmembrane</keyword>
<reference evidence="2" key="1">
    <citation type="submission" date="2012-04" db="EMBL/GenBank/DDBJ databases">
        <title>The Genome Sequence of Loa loa.</title>
        <authorList>
            <consortium name="The Broad Institute Genome Sequencing Platform"/>
            <consortium name="Broad Institute Genome Sequencing Center for Infectious Disease"/>
            <person name="Nutman T.B."/>
            <person name="Fink D.L."/>
            <person name="Russ C."/>
            <person name="Young S."/>
            <person name="Zeng Q."/>
            <person name="Gargeya S."/>
            <person name="Alvarado L."/>
            <person name="Berlin A."/>
            <person name="Chapman S.B."/>
            <person name="Chen Z."/>
            <person name="Freedman E."/>
            <person name="Gellesch M."/>
            <person name="Goldberg J."/>
            <person name="Griggs A."/>
            <person name="Gujja S."/>
            <person name="Heilman E.R."/>
            <person name="Heiman D."/>
            <person name="Howarth C."/>
            <person name="Mehta T."/>
            <person name="Neiman D."/>
            <person name="Pearson M."/>
            <person name="Roberts A."/>
            <person name="Saif S."/>
            <person name="Shea T."/>
            <person name="Shenoy N."/>
            <person name="Sisk P."/>
            <person name="Stolte C."/>
            <person name="Sykes S."/>
            <person name="White J."/>
            <person name="Yandava C."/>
            <person name="Haas B."/>
            <person name="Henn M.R."/>
            <person name="Nusbaum C."/>
            <person name="Birren B."/>
        </authorList>
    </citation>
    <scope>NUCLEOTIDE SEQUENCE [LARGE SCALE GENOMIC DNA]</scope>
</reference>
<dbReference type="InParanoid" id="A0A1S0TLH8"/>
<sequence length="143" mass="16901">MIEKDDNRVSIISELEMDEKDELMLKIIVEFLHKKKAIKEFLIIFLIIIIIVLVCLNAMGQLQASFSSLLLAPLLMASSFHKQNLNKNYIIILLLSILKKKKMFREGIKIQKNMNRTMELKEWTLYKIRELLCHIKIHSIKFE</sequence>
<dbReference type="AlphaFoldDB" id="A0A1S0TLH8"/>
<dbReference type="KEGG" id="loa:LOAG_12317"/>
<name>A0A1S0TLH8_LOALO</name>
<organism evidence="2">
    <name type="scientific">Loa loa</name>
    <name type="common">Eye worm</name>
    <name type="synonym">Filaria loa</name>
    <dbReference type="NCBI Taxonomy" id="7209"/>
    <lineage>
        <taxon>Eukaryota</taxon>
        <taxon>Metazoa</taxon>
        <taxon>Ecdysozoa</taxon>
        <taxon>Nematoda</taxon>
        <taxon>Chromadorea</taxon>
        <taxon>Rhabditida</taxon>
        <taxon>Spirurina</taxon>
        <taxon>Spiruromorpha</taxon>
        <taxon>Filarioidea</taxon>
        <taxon>Onchocercidae</taxon>
        <taxon>Loa</taxon>
    </lineage>
</organism>
<dbReference type="GeneID" id="9949778"/>
<keyword evidence="1" id="KW-1133">Transmembrane helix</keyword>
<feature type="transmembrane region" description="Helical" evidence="1">
    <location>
        <begin position="41"/>
        <end position="60"/>
    </location>
</feature>
<evidence type="ECO:0000313" key="2">
    <source>
        <dbReference type="EMBL" id="EFO16191.1"/>
    </source>
</evidence>
<accession>A0A1S0TLH8</accession>